<dbReference type="EMBL" id="JACXIY010000007">
    <property type="protein sequence ID" value="MBD2868052.1"/>
    <property type="molecule type" value="Genomic_DNA"/>
</dbReference>
<dbReference type="InterPro" id="IPR001789">
    <property type="entry name" value="Sig_transdc_resp-reg_receiver"/>
</dbReference>
<organism evidence="8 9">
    <name type="scientific">Paenibacillus arenilitoris</name>
    <dbReference type="NCBI Taxonomy" id="2772299"/>
    <lineage>
        <taxon>Bacteria</taxon>
        <taxon>Bacillati</taxon>
        <taxon>Bacillota</taxon>
        <taxon>Bacilli</taxon>
        <taxon>Bacillales</taxon>
        <taxon>Paenibacillaceae</taxon>
        <taxon>Paenibacillus</taxon>
    </lineage>
</organism>
<dbReference type="PANTHER" id="PTHR43280">
    <property type="entry name" value="ARAC-FAMILY TRANSCRIPTIONAL REGULATOR"/>
    <property type="match status" value="1"/>
</dbReference>
<feature type="modified residue" description="4-aspartylphosphate" evidence="4">
    <location>
        <position position="55"/>
    </location>
</feature>
<keyword evidence="4" id="KW-0597">Phosphoprotein</keyword>
<dbReference type="InterPro" id="IPR011006">
    <property type="entry name" value="CheY-like_superfamily"/>
</dbReference>
<comment type="caution">
    <text evidence="8">The sequence shown here is derived from an EMBL/GenBank/DDBJ whole genome shotgun (WGS) entry which is preliminary data.</text>
</comment>
<dbReference type="SMART" id="SM00448">
    <property type="entry name" value="REC"/>
    <property type="match status" value="1"/>
</dbReference>
<dbReference type="SUPFAM" id="SSF52172">
    <property type="entry name" value="CheY-like"/>
    <property type="match status" value="1"/>
</dbReference>
<keyword evidence="9" id="KW-1185">Reference proteome</keyword>
<feature type="region of interest" description="Disordered" evidence="5">
    <location>
        <begin position="522"/>
        <end position="545"/>
    </location>
</feature>
<feature type="domain" description="Response regulatory" evidence="7">
    <location>
        <begin position="3"/>
        <end position="120"/>
    </location>
</feature>
<dbReference type="Pfam" id="PF12833">
    <property type="entry name" value="HTH_18"/>
    <property type="match status" value="1"/>
</dbReference>
<feature type="compositionally biased region" description="Basic and acidic residues" evidence="5">
    <location>
        <begin position="526"/>
        <end position="545"/>
    </location>
</feature>
<evidence type="ECO:0000256" key="5">
    <source>
        <dbReference type="SAM" id="MobiDB-lite"/>
    </source>
</evidence>
<dbReference type="PRINTS" id="PR00032">
    <property type="entry name" value="HTHARAC"/>
</dbReference>
<dbReference type="Gene3D" id="1.10.10.60">
    <property type="entry name" value="Homeodomain-like"/>
    <property type="match status" value="2"/>
</dbReference>
<dbReference type="SMART" id="SM00342">
    <property type="entry name" value="HTH_ARAC"/>
    <property type="match status" value="1"/>
</dbReference>
<evidence type="ECO:0000256" key="2">
    <source>
        <dbReference type="ARBA" id="ARBA00023125"/>
    </source>
</evidence>
<dbReference type="SUPFAM" id="SSF46689">
    <property type="entry name" value="Homeodomain-like"/>
    <property type="match status" value="2"/>
</dbReference>
<dbReference type="PROSITE" id="PS50110">
    <property type="entry name" value="RESPONSE_REGULATORY"/>
    <property type="match status" value="1"/>
</dbReference>
<dbReference type="GO" id="GO:0003700">
    <property type="term" value="F:DNA-binding transcription factor activity"/>
    <property type="evidence" value="ECO:0007669"/>
    <property type="project" value="InterPro"/>
</dbReference>
<dbReference type="InterPro" id="IPR018060">
    <property type="entry name" value="HTH_AraC"/>
</dbReference>
<dbReference type="PROSITE" id="PS01124">
    <property type="entry name" value="HTH_ARAC_FAMILY_2"/>
    <property type="match status" value="1"/>
</dbReference>
<dbReference type="GO" id="GO:0043565">
    <property type="term" value="F:sequence-specific DNA binding"/>
    <property type="evidence" value="ECO:0007669"/>
    <property type="project" value="InterPro"/>
</dbReference>
<dbReference type="GO" id="GO:0000160">
    <property type="term" value="P:phosphorelay signal transduction system"/>
    <property type="evidence" value="ECO:0007669"/>
    <property type="project" value="InterPro"/>
</dbReference>
<evidence type="ECO:0000259" key="6">
    <source>
        <dbReference type="PROSITE" id="PS01124"/>
    </source>
</evidence>
<dbReference type="InterPro" id="IPR041522">
    <property type="entry name" value="CdaR_GGDEF"/>
</dbReference>
<evidence type="ECO:0000256" key="4">
    <source>
        <dbReference type="PROSITE-ProRule" id="PRU00169"/>
    </source>
</evidence>
<gene>
    <name evidence="8" type="ORF">IDH41_05660</name>
</gene>
<keyword evidence="2" id="KW-0238">DNA-binding</keyword>
<evidence type="ECO:0000313" key="9">
    <source>
        <dbReference type="Proteomes" id="UP000632125"/>
    </source>
</evidence>
<dbReference type="PROSITE" id="PS00041">
    <property type="entry name" value="HTH_ARAC_FAMILY_1"/>
    <property type="match status" value="1"/>
</dbReference>
<dbReference type="Pfam" id="PF17853">
    <property type="entry name" value="GGDEF_2"/>
    <property type="match status" value="1"/>
</dbReference>
<evidence type="ECO:0000259" key="7">
    <source>
        <dbReference type="PROSITE" id="PS50110"/>
    </source>
</evidence>
<dbReference type="Proteomes" id="UP000632125">
    <property type="component" value="Unassembled WGS sequence"/>
</dbReference>
<keyword evidence="3" id="KW-0804">Transcription</keyword>
<proteinExistence type="predicted"/>
<dbReference type="InterPro" id="IPR018062">
    <property type="entry name" value="HTH_AraC-typ_CS"/>
</dbReference>
<dbReference type="RefSeq" id="WP_190859082.1">
    <property type="nucleotide sequence ID" value="NZ_JACXIY010000007.1"/>
</dbReference>
<dbReference type="Pfam" id="PF00072">
    <property type="entry name" value="Response_reg"/>
    <property type="match status" value="1"/>
</dbReference>
<accession>A0A927H549</accession>
<dbReference type="PANTHER" id="PTHR43280:SF2">
    <property type="entry name" value="HTH-TYPE TRANSCRIPTIONAL REGULATOR EXSA"/>
    <property type="match status" value="1"/>
</dbReference>
<keyword evidence="1" id="KW-0805">Transcription regulation</keyword>
<protein>
    <submittedName>
        <fullName evidence="8">Response regulator</fullName>
    </submittedName>
</protein>
<dbReference type="CDD" id="cd17536">
    <property type="entry name" value="REC_YesN-like"/>
    <property type="match status" value="1"/>
</dbReference>
<evidence type="ECO:0000313" key="8">
    <source>
        <dbReference type="EMBL" id="MBD2868052.1"/>
    </source>
</evidence>
<dbReference type="Gene3D" id="3.40.50.2300">
    <property type="match status" value="1"/>
</dbReference>
<feature type="domain" description="HTH araC/xylS-type" evidence="6">
    <location>
        <begin position="433"/>
        <end position="531"/>
    </location>
</feature>
<reference evidence="8" key="1">
    <citation type="submission" date="2020-09" db="EMBL/GenBank/DDBJ databases">
        <title>A novel bacterium of genus Paenibacillus, isolated from South China Sea.</title>
        <authorList>
            <person name="Huang H."/>
            <person name="Mo K."/>
            <person name="Hu Y."/>
        </authorList>
    </citation>
    <scope>NUCLEOTIDE SEQUENCE</scope>
    <source>
        <strain evidence="8">IB182493</strain>
    </source>
</reference>
<dbReference type="AlphaFoldDB" id="A0A927H549"/>
<dbReference type="InterPro" id="IPR020449">
    <property type="entry name" value="Tscrpt_reg_AraC-type_HTH"/>
</dbReference>
<evidence type="ECO:0000256" key="3">
    <source>
        <dbReference type="ARBA" id="ARBA00023163"/>
    </source>
</evidence>
<name>A0A927H549_9BACL</name>
<sequence>MPSIVIVDDESIFRKGLRKMIGELDPDWEVAGEARDGCEALQLIEELRPDALLTDIRMPRMDGIQLQQIIRERFPATLCVVVSGFDDFAYVQQSMRQGAKDYMMKPIEREELAKVLKLLKEKLRSQQAAAVPKSHREAHQIRQHVSEHLVTGLLRGSVSEDDLDLLRRIGVDFRLPYFVCMVVKLDKSSVGSERYNKADPSLFQLYIQQLVQEVIGRRANGFCFVLSDTEVVALLNVADRERAMQGVLEIGETIRRQITSLSSMTVTIGVGRPAEGVRAVANSFNEAEIALLHRLIAGGDKVLVYGETKQGEQVFGETGTMMMERLEQAISEGTREQVARAAEAYVSELCAKAGTPEAVHQQLCKLLIRYYEWAGKLGVTKRWLGTKDMKAVLFHICSISSREELMEACGKLLADLSACMGSGAAQQADDPIERSLRYIEQNYNKSLTLKEVADYVYLNAAYFSTLFKQRTGKSFVERLTELRIVEAKRKMAHSDHKIAVIAEHTGFANIRHFNRVFKNETGMSPKEYRDRMHGRQERTGEDRLQ</sequence>
<evidence type="ECO:0000256" key="1">
    <source>
        <dbReference type="ARBA" id="ARBA00023015"/>
    </source>
</evidence>
<dbReference type="InterPro" id="IPR009057">
    <property type="entry name" value="Homeodomain-like_sf"/>
</dbReference>